<keyword evidence="2" id="KW-1185">Reference proteome</keyword>
<evidence type="ECO:0000313" key="1">
    <source>
        <dbReference type="EMBL" id="NNU28460.1"/>
    </source>
</evidence>
<evidence type="ECO:0000313" key="2">
    <source>
        <dbReference type="Proteomes" id="UP000557204"/>
    </source>
</evidence>
<organism evidence="1 2">
    <name type="scientific">Isoptericola sediminis</name>
    <dbReference type="NCBI Taxonomy" id="2733572"/>
    <lineage>
        <taxon>Bacteria</taxon>
        <taxon>Bacillati</taxon>
        <taxon>Actinomycetota</taxon>
        <taxon>Actinomycetes</taxon>
        <taxon>Micrococcales</taxon>
        <taxon>Promicromonosporaceae</taxon>
        <taxon>Isoptericola</taxon>
    </lineage>
</organism>
<reference evidence="1 2" key="1">
    <citation type="submission" date="2020-05" db="EMBL/GenBank/DDBJ databases">
        <title>Genome sequence of Isoptericola sp. JC619 isolated from Chilika lagoon, India.</title>
        <authorList>
            <person name="Kumar D."/>
            <person name="Appam K."/>
            <person name="Gandham S."/>
            <person name="Uppada J."/>
            <person name="Sasikala C."/>
            <person name="Venkata Ramana C."/>
        </authorList>
    </citation>
    <scope>NUCLEOTIDE SEQUENCE [LARGE SCALE GENOMIC DNA]</scope>
    <source>
        <strain evidence="1 2">JC619</strain>
    </source>
</reference>
<accession>A0A849K7P3</accession>
<dbReference type="RefSeq" id="WP_171247998.1">
    <property type="nucleotide sequence ID" value="NZ_JABFAJ010000024.1"/>
</dbReference>
<proteinExistence type="predicted"/>
<protein>
    <submittedName>
        <fullName evidence="1">Uncharacterized protein</fullName>
    </submittedName>
</protein>
<dbReference type="Proteomes" id="UP000557204">
    <property type="component" value="Unassembled WGS sequence"/>
</dbReference>
<gene>
    <name evidence="1" type="ORF">HLI28_13025</name>
</gene>
<sequence length="73" mass="8262">MGDHDWYQAGLAHGIELGRRQVEDEQAVIWAVCAQTARTHAERPSYAQRCDMAGEHDRAERARRRLAENGVTS</sequence>
<dbReference type="AlphaFoldDB" id="A0A849K7P3"/>
<dbReference type="EMBL" id="JABFAJ010000024">
    <property type="protein sequence ID" value="NNU28460.1"/>
    <property type="molecule type" value="Genomic_DNA"/>
</dbReference>
<comment type="caution">
    <text evidence="1">The sequence shown here is derived from an EMBL/GenBank/DDBJ whole genome shotgun (WGS) entry which is preliminary data.</text>
</comment>
<name>A0A849K7P3_9MICO</name>